<evidence type="ECO:0000313" key="6">
    <source>
        <dbReference type="Proteomes" id="UP000460272"/>
    </source>
</evidence>
<dbReference type="RefSeq" id="WP_145857833.1">
    <property type="nucleotide sequence ID" value="NZ_RPFW01000005.1"/>
</dbReference>
<dbReference type="GO" id="GO:0018580">
    <property type="term" value="F:nitronate monooxygenase activity"/>
    <property type="evidence" value="ECO:0007669"/>
    <property type="project" value="InterPro"/>
</dbReference>
<keyword evidence="1" id="KW-0285">Flavoprotein</keyword>
<organism evidence="5 6">
    <name type="scientific">Trebonia kvetii</name>
    <dbReference type="NCBI Taxonomy" id="2480626"/>
    <lineage>
        <taxon>Bacteria</taxon>
        <taxon>Bacillati</taxon>
        <taxon>Actinomycetota</taxon>
        <taxon>Actinomycetes</taxon>
        <taxon>Streptosporangiales</taxon>
        <taxon>Treboniaceae</taxon>
        <taxon>Trebonia</taxon>
    </lineage>
</organism>
<evidence type="ECO:0000256" key="3">
    <source>
        <dbReference type="ARBA" id="ARBA00023002"/>
    </source>
</evidence>
<dbReference type="PANTHER" id="PTHR32332">
    <property type="entry name" value="2-NITROPROPANE DIOXYGENASE"/>
    <property type="match status" value="1"/>
</dbReference>
<protein>
    <submittedName>
        <fullName evidence="5">Nitronate monooxygenase</fullName>
    </submittedName>
</protein>
<name>A0A6P2BZN8_9ACTN</name>
<keyword evidence="3" id="KW-0560">Oxidoreductase</keyword>
<comment type="caution">
    <text evidence="5">The sequence shown here is derived from an EMBL/GenBank/DDBJ whole genome shotgun (WGS) entry which is preliminary data.</text>
</comment>
<dbReference type="Pfam" id="PF03060">
    <property type="entry name" value="NMO"/>
    <property type="match status" value="2"/>
</dbReference>
<reference evidence="5 6" key="1">
    <citation type="submission" date="2018-11" db="EMBL/GenBank/DDBJ databases">
        <title>Trebonia kvetii gen.nov., sp.nov., a novel acidophilic actinobacterium, and proposal of the new actinobacterial family Treboniaceae fam. nov.</title>
        <authorList>
            <person name="Rapoport D."/>
            <person name="Sagova-Mareckova M."/>
            <person name="Sedlacek I."/>
            <person name="Provaznik J."/>
            <person name="Kralova S."/>
            <person name="Pavlinic D."/>
            <person name="Benes V."/>
            <person name="Kopecky J."/>
        </authorList>
    </citation>
    <scope>NUCLEOTIDE SEQUENCE [LARGE SCALE GENOMIC DNA]</scope>
    <source>
        <strain evidence="5 6">15Tr583</strain>
    </source>
</reference>
<accession>A0A6P2BZN8</accession>
<gene>
    <name evidence="5" type="ORF">EAS64_28085</name>
</gene>
<evidence type="ECO:0000256" key="1">
    <source>
        <dbReference type="ARBA" id="ARBA00022630"/>
    </source>
</evidence>
<feature type="region of interest" description="Disordered" evidence="4">
    <location>
        <begin position="229"/>
        <end position="257"/>
    </location>
</feature>
<dbReference type="AlphaFoldDB" id="A0A6P2BZN8"/>
<dbReference type="Proteomes" id="UP000460272">
    <property type="component" value="Unassembled WGS sequence"/>
</dbReference>
<keyword evidence="2" id="KW-0288">FMN</keyword>
<dbReference type="InterPro" id="IPR004136">
    <property type="entry name" value="NMO"/>
</dbReference>
<evidence type="ECO:0000256" key="2">
    <source>
        <dbReference type="ARBA" id="ARBA00022643"/>
    </source>
</evidence>
<dbReference type="EMBL" id="RPFW01000005">
    <property type="protein sequence ID" value="TVZ02633.1"/>
    <property type="molecule type" value="Genomic_DNA"/>
</dbReference>
<evidence type="ECO:0000313" key="5">
    <source>
        <dbReference type="EMBL" id="TVZ02633.1"/>
    </source>
</evidence>
<evidence type="ECO:0000256" key="4">
    <source>
        <dbReference type="SAM" id="MobiDB-lite"/>
    </source>
</evidence>
<dbReference type="InterPro" id="IPR013785">
    <property type="entry name" value="Aldolase_TIM"/>
</dbReference>
<sequence length="316" mass="33065">MTTPVCELLGIDLPIVQAPMAAVPGLAAAVSNAGALGMVTLTWSEDAGDVVRETTALTARPFGGNLVLTEDHHRRLGQALEAGLRIVSFMWGDPSEYIEQVHDAGGLVLLTVGSAAEARRAVASGVDVVVAQGWEAGGHVWSEVATLPLVPAVVDAVAPVPVIAAGGIGDARGVAAVLALGAQAAWLGTRFLLAEEMPIHEDYRQRLIAAVETDSQWYPDLYEAGWPDSPHRALRNSTSSAWESAGRPPPGQRPGEGDVIAHFADGEAIVRYEPAPPMEGTTGDIEALSMWAGQGVALVRQRQSAADIVAELTSRL</sequence>
<dbReference type="Gene3D" id="3.20.20.70">
    <property type="entry name" value="Aldolase class I"/>
    <property type="match status" value="1"/>
</dbReference>
<dbReference type="OrthoDB" id="9778912at2"/>
<keyword evidence="6" id="KW-1185">Reference proteome</keyword>
<dbReference type="CDD" id="cd04730">
    <property type="entry name" value="NPD_like"/>
    <property type="match status" value="1"/>
</dbReference>
<dbReference type="PANTHER" id="PTHR32332:SF20">
    <property type="entry name" value="2-NITROPROPANE DIOXYGENASE-LIKE PROTEIN"/>
    <property type="match status" value="1"/>
</dbReference>
<keyword evidence="5" id="KW-0503">Monooxygenase</keyword>
<dbReference type="SUPFAM" id="SSF51412">
    <property type="entry name" value="Inosine monophosphate dehydrogenase (IMPDH)"/>
    <property type="match status" value="1"/>
</dbReference>
<proteinExistence type="predicted"/>